<dbReference type="EMBL" id="QLUW01000003">
    <property type="protein sequence ID" value="RAP75209.1"/>
    <property type="molecule type" value="Genomic_DNA"/>
</dbReference>
<organism evidence="1 2">
    <name type="scientific">Paenibacillus montanisoli</name>
    <dbReference type="NCBI Taxonomy" id="2081970"/>
    <lineage>
        <taxon>Bacteria</taxon>
        <taxon>Bacillati</taxon>
        <taxon>Bacillota</taxon>
        <taxon>Bacilli</taxon>
        <taxon>Bacillales</taxon>
        <taxon>Paenibacillaceae</taxon>
        <taxon>Paenibacillus</taxon>
    </lineage>
</organism>
<dbReference type="SUPFAM" id="SSF53474">
    <property type="entry name" value="alpha/beta-Hydrolases"/>
    <property type="match status" value="1"/>
</dbReference>
<accession>A0A328TXL6</accession>
<dbReference type="InterPro" id="IPR025890">
    <property type="entry name" value="Abhydrolase_bac"/>
</dbReference>
<dbReference type="PANTHER" id="PTHR22946">
    <property type="entry name" value="DIENELACTONE HYDROLASE DOMAIN-CONTAINING PROTEIN-RELATED"/>
    <property type="match status" value="1"/>
</dbReference>
<gene>
    <name evidence="1" type="ORF">DL346_17695</name>
</gene>
<dbReference type="AlphaFoldDB" id="A0A328TXL6"/>
<protein>
    <recommendedName>
        <fullName evidence="3">Abhydrolase family protein</fullName>
    </recommendedName>
</protein>
<dbReference type="PANTHER" id="PTHR22946:SF8">
    <property type="entry name" value="ACETYL XYLAN ESTERASE DOMAIN-CONTAINING PROTEIN"/>
    <property type="match status" value="1"/>
</dbReference>
<comment type="caution">
    <text evidence="1">The sequence shown here is derived from an EMBL/GenBank/DDBJ whole genome shotgun (WGS) entry which is preliminary data.</text>
</comment>
<evidence type="ECO:0000313" key="1">
    <source>
        <dbReference type="EMBL" id="RAP75209.1"/>
    </source>
</evidence>
<dbReference type="RefSeq" id="WP_112883473.1">
    <property type="nucleotide sequence ID" value="NZ_QLUW01000003.1"/>
</dbReference>
<dbReference type="Gene3D" id="3.40.50.1820">
    <property type="entry name" value="alpha/beta hydrolase"/>
    <property type="match status" value="1"/>
</dbReference>
<proteinExistence type="predicted"/>
<sequence>MSEQRTISTTAYYTSEERLTKLFESTARRSGMEASTLEQYKTWKEQTVTNLHELTGLNQMVRCPLEPKLIGIEQMDGYVREKRLIQTEEGVWMPFYVLIPDGIKPGERRASMITPHGHASGGKYSPAARTDIPAIAEAVQTYNYGYGEAYVRRGMIVFCPDARGFGERREAHLQGDGESSFLNSTCTALNHIAISLGRSLTGMWTWDLMRLADYIQERDECDASRIGCAGLSGGGLQTLWLAALDERIQCAVVSGYYYGYRDSLLKQPYHCGCNYVPRLWNYVDMGDIGALIAPRALLIESGTLDPLNGSRGLANVTEQLAITRQAYCLWDREDRLHHHIFEGGHRWDGAAAYPFAERWLAER</sequence>
<evidence type="ECO:0000313" key="2">
    <source>
        <dbReference type="Proteomes" id="UP000249260"/>
    </source>
</evidence>
<dbReference type="InterPro" id="IPR050261">
    <property type="entry name" value="FrsA_esterase"/>
</dbReference>
<reference evidence="1 2" key="1">
    <citation type="submission" date="2018-06" db="EMBL/GenBank/DDBJ databases">
        <title>Paenibacillus montanisoli sp. nov., isolated from mountain area soil.</title>
        <authorList>
            <person name="Wu M."/>
        </authorList>
    </citation>
    <scope>NUCLEOTIDE SEQUENCE [LARGE SCALE GENOMIC DNA]</scope>
    <source>
        <strain evidence="1 2">RA17</strain>
    </source>
</reference>
<evidence type="ECO:0008006" key="3">
    <source>
        <dbReference type="Google" id="ProtNLM"/>
    </source>
</evidence>
<dbReference type="InterPro" id="IPR029058">
    <property type="entry name" value="AB_hydrolase_fold"/>
</dbReference>
<dbReference type="Proteomes" id="UP000249260">
    <property type="component" value="Unassembled WGS sequence"/>
</dbReference>
<name>A0A328TXL6_9BACL</name>
<keyword evidence="2" id="KW-1185">Reference proteome</keyword>
<dbReference type="Pfam" id="PF12715">
    <property type="entry name" value="Abhydrolase_7"/>
    <property type="match status" value="1"/>
</dbReference>
<dbReference type="OrthoDB" id="8183145at2"/>